<evidence type="ECO:0000313" key="2">
    <source>
        <dbReference type="Proteomes" id="UP000014974"/>
    </source>
</evidence>
<dbReference type="EMBL" id="ATNM01000069">
    <property type="protein sequence ID" value="EPR69326.1"/>
    <property type="molecule type" value="Genomic_DNA"/>
</dbReference>
<protein>
    <submittedName>
        <fullName evidence="1">Uncharacterized protein</fullName>
    </submittedName>
</protein>
<accession>S7VH71</accession>
<evidence type="ECO:0000313" key="1">
    <source>
        <dbReference type="EMBL" id="EPR69326.1"/>
    </source>
</evidence>
<organism evidence="1 2">
    <name type="scientific">Cyclobacterium qasimii M12-11B</name>
    <dbReference type="NCBI Taxonomy" id="641524"/>
    <lineage>
        <taxon>Bacteria</taxon>
        <taxon>Pseudomonadati</taxon>
        <taxon>Bacteroidota</taxon>
        <taxon>Cytophagia</taxon>
        <taxon>Cytophagales</taxon>
        <taxon>Cyclobacteriaceae</taxon>
        <taxon>Cyclobacterium</taxon>
    </lineage>
</organism>
<comment type="caution">
    <text evidence="1">The sequence shown here is derived from an EMBL/GenBank/DDBJ whole genome shotgun (WGS) entry which is preliminary data.</text>
</comment>
<name>S7VH71_9BACT</name>
<dbReference type="Proteomes" id="UP000014974">
    <property type="component" value="Unassembled WGS sequence"/>
</dbReference>
<reference evidence="1 2" key="1">
    <citation type="journal article" date="2013" name="Genome Announc.">
        <title>Draft Genome Sequence of Cyclobacterium qasimii Strain M12-11BT, Isolated from Arctic Marine Sediment.</title>
        <authorList>
            <person name="Shivaji S."/>
            <person name="Ara S."/>
            <person name="Singh A."/>
            <person name="Kumar Pinnaka A."/>
        </authorList>
    </citation>
    <scope>NUCLEOTIDE SEQUENCE [LARGE SCALE GENOMIC DNA]</scope>
    <source>
        <strain evidence="1 2">M12-11B</strain>
    </source>
</reference>
<dbReference type="AlphaFoldDB" id="S7VH71"/>
<gene>
    <name evidence="1" type="ORF">ADICYQ_1673</name>
</gene>
<sequence>MFDPGKVFFKNAVMVNMRAFCHYSIFIFINTYFAGITDKNSPFITFYTLKSYFLYSLNGKI</sequence>
<proteinExistence type="predicted"/>